<evidence type="ECO:0000256" key="2">
    <source>
        <dbReference type="SAM" id="MobiDB-lite"/>
    </source>
</evidence>
<feature type="region of interest" description="Disordered" evidence="2">
    <location>
        <begin position="61"/>
        <end position="333"/>
    </location>
</feature>
<evidence type="ECO:0000256" key="1">
    <source>
        <dbReference type="ARBA" id="ARBA00022786"/>
    </source>
</evidence>
<name>A0A1B9GI50_9TREE</name>
<dbReference type="InterPro" id="IPR045464">
    <property type="entry name" value="Hrt3/FBXO9_C"/>
</dbReference>
<dbReference type="PROSITE" id="PS50181">
    <property type="entry name" value="FBOX"/>
    <property type="match status" value="1"/>
</dbReference>
<feature type="region of interest" description="Disordered" evidence="2">
    <location>
        <begin position="383"/>
        <end position="420"/>
    </location>
</feature>
<sequence>MTGTPTIDSRSSTPDVDEEYEVDIEGEGEGEEVSGGGASTEAGDKVGDEVEIMPNLAKLALSSTSDFASSTDARTTSTRLENSEREEHGVDEDDDTHKASGIRNGGGPAPVPNDEDELERFRAQWRAEVKSKAGSTSSAKSGKPPGIGNSVTNGGGVQVGPVRWKEREHERDGNVEAYAGDAGMKVDVDPGSNTSTGLDLGKDTDRVIEIQKGKDRAVAAENSSLADNHNHRRQPTTRSTKIRSPVKSTAKLPASPISPKKALQNTQRSFQDADGDGDDDGFGPLTSASTFSAAKGNQSSAAAAGKPIRYQGSIVPPGSSSGQTNGASTNPRLSDEERAVQMYAKAVESEQSGKLNDALLLYRRAFKLNDDVDRAYARSIAKTHPNTNSTTNDKSSAQALVPPTPTSADIISPTPPSIEPYSFARHIQLDPDYEKSHPIPDQSATPTPQAPPQNRSAKTRNHPDPVFPPSPLTALLSSLPTPPQELTFLQADEELPTPISKLPPELIEPILFHLDVTSIERFGSTCWRARYLTHISLVWRRILEKIYRPPAMLPTGEQIVGNGFSNDVNGAYGSNEREAVEEDQSKRREKKIEVKDLVKRHHGEWRTTFIEEERIRMDGCYIAVCHYIRPGAGEEWVTITHMITYHRFLRFYPDGNVISFLTTDHPSEIVPVLRPSIRGKGLHFGRWKLIRTDSPVHPSNNPDSEVDANTNTDKMRKNARVLITDLLEPGVEGPKYEFEMELALRSTGRGRWNKLEIIEYRSINLLTGEVLALALKHQKPFYFSKVRSYNPPL</sequence>
<feature type="compositionally biased region" description="Basic and acidic residues" evidence="2">
    <location>
        <begin position="200"/>
        <end position="218"/>
    </location>
</feature>
<protein>
    <submittedName>
        <fullName evidence="4">F-box protein 9</fullName>
    </submittedName>
</protein>
<dbReference type="GO" id="GO:0019005">
    <property type="term" value="C:SCF ubiquitin ligase complex"/>
    <property type="evidence" value="ECO:0007669"/>
    <property type="project" value="TreeGrafter"/>
</dbReference>
<feature type="compositionally biased region" description="Low complexity" evidence="2">
    <location>
        <begin position="132"/>
        <end position="143"/>
    </location>
</feature>
<dbReference type="Proteomes" id="UP000092666">
    <property type="component" value="Unassembled WGS sequence"/>
</dbReference>
<dbReference type="Gene3D" id="1.20.1280.50">
    <property type="match status" value="1"/>
</dbReference>
<feature type="compositionally biased region" description="Basic and acidic residues" evidence="2">
    <location>
        <begin position="119"/>
        <end position="131"/>
    </location>
</feature>
<keyword evidence="1" id="KW-0833">Ubl conjugation pathway</keyword>
<dbReference type="Pfam" id="PF00646">
    <property type="entry name" value="F-box"/>
    <property type="match status" value="1"/>
</dbReference>
<dbReference type="GO" id="GO:0031146">
    <property type="term" value="P:SCF-dependent proteasomal ubiquitin-dependent protein catabolic process"/>
    <property type="evidence" value="ECO:0007669"/>
    <property type="project" value="TreeGrafter"/>
</dbReference>
<accession>A0A1B9GI50</accession>
<dbReference type="GO" id="GO:0005737">
    <property type="term" value="C:cytoplasm"/>
    <property type="evidence" value="ECO:0007669"/>
    <property type="project" value="TreeGrafter"/>
</dbReference>
<feature type="compositionally biased region" description="Low complexity" evidence="2">
    <location>
        <begin position="62"/>
        <end position="79"/>
    </location>
</feature>
<feature type="region of interest" description="Disordered" evidence="2">
    <location>
        <begin position="432"/>
        <end position="478"/>
    </location>
</feature>
<feature type="compositionally biased region" description="Polar residues" evidence="2">
    <location>
        <begin position="1"/>
        <end position="14"/>
    </location>
</feature>
<dbReference type="AlphaFoldDB" id="A0A1B9GI50"/>
<dbReference type="InterPro" id="IPR036047">
    <property type="entry name" value="F-box-like_dom_sf"/>
</dbReference>
<dbReference type="PANTHER" id="PTHR12874:SF9">
    <property type="entry name" value="F-BOX ONLY PROTEIN 48"/>
    <property type="match status" value="1"/>
</dbReference>
<feature type="compositionally biased region" description="Acidic residues" evidence="2">
    <location>
        <begin position="15"/>
        <end position="32"/>
    </location>
</feature>
<evidence type="ECO:0000259" key="3">
    <source>
        <dbReference type="PROSITE" id="PS50181"/>
    </source>
</evidence>
<reference evidence="4 5" key="1">
    <citation type="submission" date="2013-07" db="EMBL/GenBank/DDBJ databases">
        <title>The Genome Sequence of Cryptococcus heveanensis BCC8398.</title>
        <authorList>
            <consortium name="The Broad Institute Genome Sequencing Platform"/>
            <person name="Cuomo C."/>
            <person name="Litvintseva A."/>
            <person name="Chen Y."/>
            <person name="Heitman J."/>
            <person name="Sun S."/>
            <person name="Springer D."/>
            <person name="Dromer F."/>
            <person name="Young S.K."/>
            <person name="Zeng Q."/>
            <person name="Gargeya S."/>
            <person name="Fitzgerald M."/>
            <person name="Abouelleil A."/>
            <person name="Alvarado L."/>
            <person name="Berlin A.M."/>
            <person name="Chapman S.B."/>
            <person name="Dewar J."/>
            <person name="Goldberg J."/>
            <person name="Griggs A."/>
            <person name="Gujja S."/>
            <person name="Hansen M."/>
            <person name="Howarth C."/>
            <person name="Imamovic A."/>
            <person name="Larimer J."/>
            <person name="McCowan C."/>
            <person name="Murphy C."/>
            <person name="Pearson M."/>
            <person name="Priest M."/>
            <person name="Roberts A."/>
            <person name="Saif S."/>
            <person name="Shea T."/>
            <person name="Sykes S."/>
            <person name="Wortman J."/>
            <person name="Nusbaum C."/>
            <person name="Birren B."/>
        </authorList>
    </citation>
    <scope>NUCLEOTIDE SEQUENCE [LARGE SCALE GENOMIC DNA]</scope>
    <source>
        <strain evidence="4 5">BCC8398</strain>
    </source>
</reference>
<feature type="compositionally biased region" description="Polar residues" evidence="2">
    <location>
        <begin position="384"/>
        <end position="398"/>
    </location>
</feature>
<feature type="compositionally biased region" description="Basic and acidic residues" evidence="2">
    <location>
        <begin position="163"/>
        <end position="174"/>
    </location>
</feature>
<dbReference type="OrthoDB" id="2117972at2759"/>
<reference evidence="5" key="2">
    <citation type="submission" date="2013-12" db="EMBL/GenBank/DDBJ databases">
        <title>Evolution of pathogenesis and genome organization in the Tremellales.</title>
        <authorList>
            <person name="Cuomo C."/>
            <person name="Litvintseva A."/>
            <person name="Heitman J."/>
            <person name="Chen Y."/>
            <person name="Sun S."/>
            <person name="Springer D."/>
            <person name="Dromer F."/>
            <person name="Young S."/>
            <person name="Zeng Q."/>
            <person name="Chapman S."/>
            <person name="Gujja S."/>
            <person name="Saif S."/>
            <person name="Birren B."/>
        </authorList>
    </citation>
    <scope>NUCLEOTIDE SEQUENCE [LARGE SCALE GENOMIC DNA]</scope>
    <source>
        <strain evidence="5">BCC8398</strain>
    </source>
</reference>
<keyword evidence="5" id="KW-1185">Reference proteome</keyword>
<organism evidence="4 5">
    <name type="scientific">Kwoniella heveanensis BCC8398</name>
    <dbReference type="NCBI Taxonomy" id="1296120"/>
    <lineage>
        <taxon>Eukaryota</taxon>
        <taxon>Fungi</taxon>
        <taxon>Dikarya</taxon>
        <taxon>Basidiomycota</taxon>
        <taxon>Agaricomycotina</taxon>
        <taxon>Tremellomycetes</taxon>
        <taxon>Tremellales</taxon>
        <taxon>Cryptococcaceae</taxon>
        <taxon>Kwoniella</taxon>
    </lineage>
</organism>
<feature type="domain" description="F-box" evidence="3">
    <location>
        <begin position="496"/>
        <end position="542"/>
    </location>
</feature>
<gene>
    <name evidence="4" type="ORF">I316_07649</name>
</gene>
<evidence type="ECO:0000313" key="5">
    <source>
        <dbReference type="Proteomes" id="UP000092666"/>
    </source>
</evidence>
<proteinExistence type="predicted"/>
<dbReference type="STRING" id="1296120.A0A1B9GI50"/>
<dbReference type="Pfam" id="PF19270">
    <property type="entry name" value="FBO_C"/>
    <property type="match status" value="1"/>
</dbReference>
<feature type="compositionally biased region" description="Low complexity" evidence="2">
    <location>
        <begin position="292"/>
        <end position="306"/>
    </location>
</feature>
<feature type="compositionally biased region" description="Polar residues" evidence="2">
    <location>
        <begin position="318"/>
        <end position="332"/>
    </location>
</feature>
<dbReference type="PANTHER" id="PTHR12874">
    <property type="entry name" value="F-BOX ONLY PROTEIN 48-RELATED"/>
    <property type="match status" value="1"/>
</dbReference>
<feature type="region of interest" description="Disordered" evidence="2">
    <location>
        <begin position="1"/>
        <end position="47"/>
    </location>
</feature>
<evidence type="ECO:0000313" key="4">
    <source>
        <dbReference type="EMBL" id="OCF30685.1"/>
    </source>
</evidence>
<dbReference type="InterPro" id="IPR001810">
    <property type="entry name" value="F-box_dom"/>
</dbReference>
<dbReference type="SUPFAM" id="SSF81383">
    <property type="entry name" value="F-box domain"/>
    <property type="match status" value="1"/>
</dbReference>
<dbReference type="EMBL" id="KI669515">
    <property type="protein sequence ID" value="OCF30685.1"/>
    <property type="molecule type" value="Genomic_DNA"/>
</dbReference>